<dbReference type="PANTHER" id="PTHR22911">
    <property type="entry name" value="ACYL-MALONYL CONDENSING ENZYME-RELATED"/>
    <property type="match status" value="1"/>
</dbReference>
<keyword evidence="1" id="KW-0812">Transmembrane</keyword>
<feature type="transmembrane region" description="Helical" evidence="1">
    <location>
        <begin position="242"/>
        <end position="259"/>
    </location>
</feature>
<protein>
    <recommendedName>
        <fullName evidence="2">EamA domain-containing protein</fullName>
    </recommendedName>
</protein>
<keyword evidence="1" id="KW-1133">Transmembrane helix</keyword>
<feature type="transmembrane region" description="Helical" evidence="1">
    <location>
        <begin position="12"/>
        <end position="30"/>
    </location>
</feature>
<evidence type="ECO:0000313" key="3">
    <source>
        <dbReference type="EMBL" id="GAF80054.1"/>
    </source>
</evidence>
<feature type="transmembrane region" description="Helical" evidence="1">
    <location>
        <begin position="123"/>
        <end position="142"/>
    </location>
</feature>
<dbReference type="SUPFAM" id="SSF103481">
    <property type="entry name" value="Multidrug resistance efflux transporter EmrE"/>
    <property type="match status" value="2"/>
</dbReference>
<feature type="transmembrane region" description="Helical" evidence="1">
    <location>
        <begin position="68"/>
        <end position="90"/>
    </location>
</feature>
<dbReference type="InterPro" id="IPR037185">
    <property type="entry name" value="EmrE-like"/>
</dbReference>
<feature type="transmembrane region" description="Helical" evidence="1">
    <location>
        <begin position="214"/>
        <end position="236"/>
    </location>
</feature>
<dbReference type="EMBL" id="BARS01003257">
    <property type="protein sequence ID" value="GAF80054.1"/>
    <property type="molecule type" value="Genomic_DNA"/>
</dbReference>
<feature type="transmembrane region" description="Helical" evidence="1">
    <location>
        <begin position="42"/>
        <end position="62"/>
    </location>
</feature>
<organism evidence="3">
    <name type="scientific">marine sediment metagenome</name>
    <dbReference type="NCBI Taxonomy" id="412755"/>
    <lineage>
        <taxon>unclassified sequences</taxon>
        <taxon>metagenomes</taxon>
        <taxon>ecological metagenomes</taxon>
    </lineage>
</organism>
<dbReference type="Pfam" id="PF00892">
    <property type="entry name" value="EamA"/>
    <property type="match status" value="2"/>
</dbReference>
<feature type="domain" description="EamA" evidence="2">
    <location>
        <begin position="125"/>
        <end position="258"/>
    </location>
</feature>
<gene>
    <name evidence="3" type="ORF">S01H1_06294</name>
</gene>
<feature type="domain" description="EamA" evidence="2">
    <location>
        <begin position="3"/>
        <end position="113"/>
    </location>
</feature>
<dbReference type="AlphaFoldDB" id="X0SGC2"/>
<reference evidence="3" key="1">
    <citation type="journal article" date="2014" name="Front. Microbiol.">
        <title>High frequency of phylogenetically diverse reductive dehalogenase-homologous genes in deep subseafloor sedimentary metagenomes.</title>
        <authorList>
            <person name="Kawai M."/>
            <person name="Futagami T."/>
            <person name="Toyoda A."/>
            <person name="Takaki Y."/>
            <person name="Nishi S."/>
            <person name="Hori S."/>
            <person name="Arai W."/>
            <person name="Tsubouchi T."/>
            <person name="Morono Y."/>
            <person name="Uchiyama I."/>
            <person name="Ito T."/>
            <person name="Fujiyama A."/>
            <person name="Inagaki F."/>
            <person name="Takami H."/>
        </authorList>
    </citation>
    <scope>NUCLEOTIDE SEQUENCE</scope>
    <source>
        <strain evidence="3">Expedition CK06-06</strain>
    </source>
</reference>
<accession>X0SGC2</accession>
<feature type="transmembrane region" description="Helical" evidence="1">
    <location>
        <begin position="97"/>
        <end position="117"/>
    </location>
</feature>
<evidence type="ECO:0000259" key="2">
    <source>
        <dbReference type="Pfam" id="PF00892"/>
    </source>
</evidence>
<sequence length="265" mass="27835">MSDTGPLAIAAYRLTFSTLILLPYFAWSGGITKLRKLNKRDLATLAGVGIVLALHFASWITSLGLTSVASSVIFVHVDPIFVAAVSHFFLGERINRGTLAGIGVAFAGAALIAYGDAGTGQASLYGDLLALVGAIMLGLYILAGRRLRQSLDLVTYVTPVYAVSAVTLIAGGLASGTPMGPFPMKEYALFLAIAVVPMIFGHTVYNWTLRYLKASLVSISLLGEPVGATILAYVFLNEAPSSLTLIGGTVTLVGIYICMRNTPST</sequence>
<dbReference type="GO" id="GO:0016020">
    <property type="term" value="C:membrane"/>
    <property type="evidence" value="ECO:0007669"/>
    <property type="project" value="InterPro"/>
</dbReference>
<evidence type="ECO:0000256" key="1">
    <source>
        <dbReference type="SAM" id="Phobius"/>
    </source>
</evidence>
<dbReference type="InterPro" id="IPR000620">
    <property type="entry name" value="EamA_dom"/>
</dbReference>
<name>X0SGC2_9ZZZZ</name>
<keyword evidence="1" id="KW-0472">Membrane</keyword>
<dbReference type="PANTHER" id="PTHR22911:SF76">
    <property type="entry name" value="EAMA DOMAIN-CONTAINING PROTEIN"/>
    <property type="match status" value="1"/>
</dbReference>
<comment type="caution">
    <text evidence="3">The sequence shown here is derived from an EMBL/GenBank/DDBJ whole genome shotgun (WGS) entry which is preliminary data.</text>
</comment>
<feature type="transmembrane region" description="Helical" evidence="1">
    <location>
        <begin position="187"/>
        <end position="207"/>
    </location>
</feature>
<feature type="transmembrane region" description="Helical" evidence="1">
    <location>
        <begin position="154"/>
        <end position="175"/>
    </location>
</feature>
<proteinExistence type="predicted"/>